<reference evidence="1" key="2">
    <citation type="submission" date="2020-11" db="EMBL/GenBank/DDBJ databases">
        <authorList>
            <person name="McCartney M.A."/>
            <person name="Auch B."/>
            <person name="Kono T."/>
            <person name="Mallez S."/>
            <person name="Becker A."/>
            <person name="Gohl D.M."/>
            <person name="Silverstein K.A.T."/>
            <person name="Koren S."/>
            <person name="Bechman K.B."/>
            <person name="Herman A."/>
            <person name="Abrahante J.E."/>
            <person name="Garbe J."/>
        </authorList>
    </citation>
    <scope>NUCLEOTIDE SEQUENCE</scope>
    <source>
        <strain evidence="1">Duluth1</strain>
        <tissue evidence="1">Whole animal</tissue>
    </source>
</reference>
<name>A0A9D4QN67_DREPO</name>
<reference evidence="1" key="1">
    <citation type="journal article" date="2019" name="bioRxiv">
        <title>The Genome of the Zebra Mussel, Dreissena polymorpha: A Resource for Invasive Species Research.</title>
        <authorList>
            <person name="McCartney M.A."/>
            <person name="Auch B."/>
            <person name="Kono T."/>
            <person name="Mallez S."/>
            <person name="Zhang Y."/>
            <person name="Obille A."/>
            <person name="Becker A."/>
            <person name="Abrahante J.E."/>
            <person name="Garbe J."/>
            <person name="Badalamenti J.P."/>
            <person name="Herman A."/>
            <person name="Mangelson H."/>
            <person name="Liachko I."/>
            <person name="Sullivan S."/>
            <person name="Sone E.D."/>
            <person name="Koren S."/>
            <person name="Silverstein K.A.T."/>
            <person name="Beckman K.B."/>
            <person name="Gohl D.M."/>
        </authorList>
    </citation>
    <scope>NUCLEOTIDE SEQUENCE</scope>
    <source>
        <strain evidence="1">Duluth1</strain>
        <tissue evidence="1">Whole animal</tissue>
    </source>
</reference>
<comment type="caution">
    <text evidence="1">The sequence shown here is derived from an EMBL/GenBank/DDBJ whole genome shotgun (WGS) entry which is preliminary data.</text>
</comment>
<keyword evidence="2" id="KW-1185">Reference proteome</keyword>
<evidence type="ECO:0000313" key="2">
    <source>
        <dbReference type="Proteomes" id="UP000828390"/>
    </source>
</evidence>
<dbReference type="AlphaFoldDB" id="A0A9D4QN67"/>
<dbReference type="EMBL" id="JAIWYP010000004">
    <property type="protein sequence ID" value="KAH3837149.1"/>
    <property type="molecule type" value="Genomic_DNA"/>
</dbReference>
<accession>A0A9D4QN67</accession>
<sequence>MSDGKTRFNPAWLEEIDNKSDPCQHGVRQILETALLCIALCVVKAYPVQILACPSYRAMQESQRLS</sequence>
<proteinExistence type="predicted"/>
<dbReference type="Proteomes" id="UP000828390">
    <property type="component" value="Unassembled WGS sequence"/>
</dbReference>
<organism evidence="1 2">
    <name type="scientific">Dreissena polymorpha</name>
    <name type="common">Zebra mussel</name>
    <name type="synonym">Mytilus polymorpha</name>
    <dbReference type="NCBI Taxonomy" id="45954"/>
    <lineage>
        <taxon>Eukaryota</taxon>
        <taxon>Metazoa</taxon>
        <taxon>Spiralia</taxon>
        <taxon>Lophotrochozoa</taxon>
        <taxon>Mollusca</taxon>
        <taxon>Bivalvia</taxon>
        <taxon>Autobranchia</taxon>
        <taxon>Heteroconchia</taxon>
        <taxon>Euheterodonta</taxon>
        <taxon>Imparidentia</taxon>
        <taxon>Neoheterodontei</taxon>
        <taxon>Myida</taxon>
        <taxon>Dreissenoidea</taxon>
        <taxon>Dreissenidae</taxon>
        <taxon>Dreissena</taxon>
    </lineage>
</organism>
<protein>
    <submittedName>
        <fullName evidence="1">Uncharacterized protein</fullName>
    </submittedName>
</protein>
<evidence type="ECO:0000313" key="1">
    <source>
        <dbReference type="EMBL" id="KAH3837149.1"/>
    </source>
</evidence>
<gene>
    <name evidence="1" type="ORF">DPMN_110528</name>
</gene>